<feature type="region of interest" description="Disordered" evidence="1">
    <location>
        <begin position="107"/>
        <end position="166"/>
    </location>
</feature>
<dbReference type="RefSeq" id="WP_310593124.1">
    <property type="nucleotide sequence ID" value="NZ_JAMOFZ010000012.1"/>
</dbReference>
<dbReference type="Gene3D" id="3.40.50.1820">
    <property type="entry name" value="alpha/beta hydrolase"/>
    <property type="match status" value="1"/>
</dbReference>
<dbReference type="EMBL" id="QJTC01000012">
    <property type="protein sequence ID" value="PYE77845.1"/>
    <property type="molecule type" value="Genomic_DNA"/>
</dbReference>
<comment type="caution">
    <text evidence="2">The sequence shown here is derived from an EMBL/GenBank/DDBJ whole genome shotgun (WGS) entry which is preliminary data.</text>
</comment>
<evidence type="ECO:0000256" key="1">
    <source>
        <dbReference type="SAM" id="MobiDB-lite"/>
    </source>
</evidence>
<protein>
    <recommendedName>
        <fullName evidence="4">Alpha/beta hydrolase family protein</fullName>
    </recommendedName>
</protein>
<evidence type="ECO:0000313" key="3">
    <source>
        <dbReference type="Proteomes" id="UP000247540"/>
    </source>
</evidence>
<evidence type="ECO:0008006" key="4">
    <source>
        <dbReference type="Google" id="ProtNLM"/>
    </source>
</evidence>
<dbReference type="SUPFAM" id="SSF53474">
    <property type="entry name" value="alpha/beta-Hydrolases"/>
    <property type="match status" value="1"/>
</dbReference>
<dbReference type="InterPro" id="IPR029058">
    <property type="entry name" value="AB_hydrolase_fold"/>
</dbReference>
<accession>A0A318SGU6</accession>
<proteinExistence type="predicted"/>
<keyword evidence="3" id="KW-1185">Reference proteome</keyword>
<evidence type="ECO:0000313" key="2">
    <source>
        <dbReference type="EMBL" id="PYE77845.1"/>
    </source>
</evidence>
<name>A0A318SGU6_9BURK</name>
<organism evidence="2 3">
    <name type="scientific">Xylophilus ampelinus</name>
    <dbReference type="NCBI Taxonomy" id="54067"/>
    <lineage>
        <taxon>Bacteria</taxon>
        <taxon>Pseudomonadati</taxon>
        <taxon>Pseudomonadota</taxon>
        <taxon>Betaproteobacteria</taxon>
        <taxon>Burkholderiales</taxon>
        <taxon>Xylophilus</taxon>
    </lineage>
</organism>
<reference evidence="2 3" key="1">
    <citation type="submission" date="2018-06" db="EMBL/GenBank/DDBJ databases">
        <title>Genomic Encyclopedia of Type Strains, Phase III (KMG-III): the genomes of soil and plant-associated and newly described type strains.</title>
        <authorList>
            <person name="Whitman W."/>
        </authorList>
    </citation>
    <scope>NUCLEOTIDE SEQUENCE [LARGE SCALE GENOMIC DNA]</scope>
    <source>
        <strain evidence="2 3">CECT 7646</strain>
    </source>
</reference>
<dbReference type="Proteomes" id="UP000247540">
    <property type="component" value="Unassembled WGS sequence"/>
</dbReference>
<dbReference type="AlphaFoldDB" id="A0A318SGU6"/>
<gene>
    <name evidence="2" type="ORF">DFQ15_11298</name>
</gene>
<sequence length="180" mass="19734">MPRLYRDFETQEQIDAQYDTAIPAADRAAEMRHYAERSAHARATLRCELRVPYGPTRAETLDIFPADAPGAPVFVFIHGGYWRALSANDFTVRATASKPSSVPVLIAGSESQEEHGVSRTGSLQRGRSEGDRIRRSGGRSPSRGTFAEHSTPSARSPTAPGPTRSAKAARSARYCYIFYS</sequence>